<gene>
    <name evidence="1" type="ORF">BJ212DRAFT_1304623</name>
</gene>
<reference evidence="1" key="1">
    <citation type="journal article" date="2020" name="New Phytol.">
        <title>Comparative genomics reveals dynamic genome evolution in host specialist ectomycorrhizal fungi.</title>
        <authorList>
            <person name="Lofgren L.A."/>
            <person name="Nguyen N.H."/>
            <person name="Vilgalys R."/>
            <person name="Ruytinx J."/>
            <person name="Liao H.L."/>
            <person name="Branco S."/>
            <person name="Kuo A."/>
            <person name="LaButti K."/>
            <person name="Lipzen A."/>
            <person name="Andreopoulos W."/>
            <person name="Pangilinan J."/>
            <person name="Riley R."/>
            <person name="Hundley H."/>
            <person name="Na H."/>
            <person name="Barry K."/>
            <person name="Grigoriev I.V."/>
            <person name="Stajich J.E."/>
            <person name="Kennedy P.G."/>
        </authorList>
    </citation>
    <scope>NUCLEOTIDE SEQUENCE</scope>
    <source>
        <strain evidence="1">MN1</strain>
    </source>
</reference>
<protein>
    <submittedName>
        <fullName evidence="1">Uncharacterized protein</fullName>
    </submittedName>
</protein>
<accession>A0A9P7J4V6</accession>
<dbReference type="AlphaFoldDB" id="A0A9P7J4V6"/>
<keyword evidence="2" id="KW-1185">Reference proteome</keyword>
<dbReference type="EMBL" id="JABBWG010000068">
    <property type="protein sequence ID" value="KAG1803295.1"/>
    <property type="molecule type" value="Genomic_DNA"/>
</dbReference>
<proteinExistence type="predicted"/>
<organism evidence="1 2">
    <name type="scientific">Suillus subaureus</name>
    <dbReference type="NCBI Taxonomy" id="48587"/>
    <lineage>
        <taxon>Eukaryota</taxon>
        <taxon>Fungi</taxon>
        <taxon>Dikarya</taxon>
        <taxon>Basidiomycota</taxon>
        <taxon>Agaricomycotina</taxon>
        <taxon>Agaricomycetes</taxon>
        <taxon>Agaricomycetidae</taxon>
        <taxon>Boletales</taxon>
        <taxon>Suillineae</taxon>
        <taxon>Suillaceae</taxon>
        <taxon>Suillus</taxon>
    </lineage>
</organism>
<name>A0A9P7J4V6_9AGAM</name>
<comment type="caution">
    <text evidence="1">The sequence shown here is derived from an EMBL/GenBank/DDBJ whole genome shotgun (WGS) entry which is preliminary data.</text>
</comment>
<evidence type="ECO:0000313" key="2">
    <source>
        <dbReference type="Proteomes" id="UP000807769"/>
    </source>
</evidence>
<sequence length="215" mass="24176">MDLMMEGKLDGGACMWTTGVEWLIGDAANNQVTMSEMLQPVTGSKLVSQVAAMLKDSPNQLVKHFIINVNHNLKYWACIKNGLKDRAQAHKFSSISWATLSLHTLEDEQKLMLRTSHIIGNGAIFRTQMLNKVLHTICDGHYNQGDILMKYTKASVPPAGQSKAMILKCMGFTCLKTWCLDLMVTEVLALHFAAMFCMAFPEFYEEYWKAFEAGK</sequence>
<dbReference type="RefSeq" id="XP_041186530.1">
    <property type="nucleotide sequence ID" value="XM_041333642.1"/>
</dbReference>
<dbReference type="OrthoDB" id="2645478at2759"/>
<evidence type="ECO:0000313" key="1">
    <source>
        <dbReference type="EMBL" id="KAG1803295.1"/>
    </source>
</evidence>
<dbReference type="Proteomes" id="UP000807769">
    <property type="component" value="Unassembled WGS sequence"/>
</dbReference>
<dbReference type="GeneID" id="64627659"/>